<dbReference type="InterPro" id="IPR040521">
    <property type="entry name" value="KDZ"/>
</dbReference>
<sequence length="441" mass="50048">MLPSSTGIITVMKNKENTTGGRGHKAVAEGDSACSDEWKAKNGGAGQGAFKGKEDTGLFALVCRHDFCIKLINLFRSGERMMYPLAFLIWLLRYVDPTARLGLLYDIGCNFEAHLRSRGLFIEELNATPRKLHIGVSVFHAYAHIWPCQIRYNPRMMEGFGLTDGEGAERLWSFMVPLIRLNRTVNSSLRLSNIHFRVEYMNETYLTNLVKWMKKKYKMTNGKLKAAEEKLKEVVSKISEYEAQLKVGGLSEVEQMRLQLEESNATRQKVWRKLGEKKGKGMELKKEIVAKAAEVDMTLSCDVVQHMLMYEPIMRTRGGGEGALGQAKMAKVLQKLDNGKIKSAIQRPEEDVFWMDALFVREDKPWAINKSCREGIRALLQRDRCLEEQRRLDAELARMLRWAEERSKAIARALDECLEKGNALKALGGDSVPRRSVVPMG</sequence>
<evidence type="ECO:0000256" key="1">
    <source>
        <dbReference type="SAM" id="Coils"/>
    </source>
</evidence>
<protein>
    <submittedName>
        <fullName evidence="4">Uncharacterized protein</fullName>
    </submittedName>
</protein>
<name>A0ABZ2B447_9TREE</name>
<keyword evidence="6" id="KW-1185">Reference proteome</keyword>
<feature type="coiled-coil region" evidence="1">
    <location>
        <begin position="217"/>
        <end position="244"/>
    </location>
</feature>
<dbReference type="Proteomes" id="UP001432216">
    <property type="component" value="Chromosome 14"/>
</dbReference>
<dbReference type="EMBL" id="CP143812">
    <property type="protein sequence ID" value="WVO23245.1"/>
    <property type="molecule type" value="Genomic_DNA"/>
</dbReference>
<dbReference type="PANTHER" id="PTHR33096">
    <property type="entry name" value="CXC2 DOMAIN-CONTAINING PROTEIN"/>
    <property type="match status" value="1"/>
</dbReference>
<evidence type="ECO:0000313" key="6">
    <source>
        <dbReference type="Proteomes" id="UP001432216"/>
    </source>
</evidence>
<dbReference type="Proteomes" id="UP001432216">
    <property type="component" value="Chromosome 7"/>
</dbReference>
<evidence type="ECO:0000313" key="3">
    <source>
        <dbReference type="EMBL" id="WVO23350.1"/>
    </source>
</evidence>
<dbReference type="Pfam" id="PF18758">
    <property type="entry name" value="KDZ"/>
    <property type="match status" value="1"/>
</dbReference>
<accession>A0ABZ2B447</accession>
<dbReference type="GeneID" id="89991364"/>
<dbReference type="EMBL" id="CP143819">
    <property type="protein sequence ID" value="WVO25179.1"/>
    <property type="molecule type" value="Genomic_DNA"/>
</dbReference>
<gene>
    <name evidence="2" type="ORF">IAS62_004592</name>
    <name evidence="3" type="ORF">IAS62_004700</name>
    <name evidence="4" type="ORF">IAS62_006563</name>
    <name evidence="5" type="ORF">IAS62_006568</name>
</gene>
<evidence type="ECO:0000313" key="2">
    <source>
        <dbReference type="EMBL" id="WVO23245.1"/>
    </source>
</evidence>
<dbReference type="PANTHER" id="PTHR33096:SF1">
    <property type="entry name" value="CXC1-LIKE CYSTEINE CLUSTER ASSOCIATED WITH KDZ TRANSPOSASES DOMAIN-CONTAINING PROTEIN"/>
    <property type="match status" value="1"/>
</dbReference>
<dbReference type="RefSeq" id="XP_064722484.1">
    <property type="nucleotide sequence ID" value="XM_064866412.1"/>
</dbReference>
<dbReference type="EMBL" id="CP143812">
    <property type="protein sequence ID" value="WVO23350.1"/>
    <property type="molecule type" value="Genomic_DNA"/>
</dbReference>
<reference evidence="4 6" key="1">
    <citation type="submission" date="2024-01" db="EMBL/GenBank/DDBJ databases">
        <title>Comparative genomics of Cryptococcus and Kwoniella reveals pathogenesis evolution and contrasting modes of karyotype evolution via chromosome fusion or intercentromeric recombination.</title>
        <authorList>
            <person name="Coelho M.A."/>
            <person name="David-Palma M."/>
            <person name="Shea T."/>
            <person name="Bowers K."/>
            <person name="McGinley-Smith S."/>
            <person name="Mohammad A.W."/>
            <person name="Gnirke A."/>
            <person name="Yurkov A.M."/>
            <person name="Nowrousian M."/>
            <person name="Sun S."/>
            <person name="Cuomo C.A."/>
            <person name="Heitman J."/>
        </authorList>
    </citation>
    <scope>NUCLEOTIDE SEQUENCE [LARGE SCALE GENOMIC DNA]</scope>
    <source>
        <strain evidence="4 6">7685027</strain>
    </source>
</reference>
<evidence type="ECO:0000313" key="4">
    <source>
        <dbReference type="EMBL" id="WVO25174.1"/>
    </source>
</evidence>
<dbReference type="EMBL" id="CP143819">
    <property type="protein sequence ID" value="WVO25174.1"/>
    <property type="molecule type" value="Genomic_DNA"/>
</dbReference>
<organism evidence="4 6">
    <name type="scientific">Cryptococcus decagattii</name>
    <dbReference type="NCBI Taxonomy" id="1859122"/>
    <lineage>
        <taxon>Eukaryota</taxon>
        <taxon>Fungi</taxon>
        <taxon>Dikarya</taxon>
        <taxon>Basidiomycota</taxon>
        <taxon>Agaricomycotina</taxon>
        <taxon>Tremellomycetes</taxon>
        <taxon>Tremellales</taxon>
        <taxon>Cryptococcaceae</taxon>
        <taxon>Cryptococcus</taxon>
        <taxon>Cryptococcus gattii species complex</taxon>
    </lineage>
</organism>
<evidence type="ECO:0000313" key="5">
    <source>
        <dbReference type="EMBL" id="WVO25179.1"/>
    </source>
</evidence>
<proteinExistence type="predicted"/>
<keyword evidence="1" id="KW-0175">Coiled coil</keyword>